<accession>A0A5C5XBQ8</accession>
<dbReference type="Gene3D" id="1.50.10.10">
    <property type="match status" value="1"/>
</dbReference>
<organism evidence="2 3">
    <name type="scientific">Rubinisphaera italica</name>
    <dbReference type="NCBI Taxonomy" id="2527969"/>
    <lineage>
        <taxon>Bacteria</taxon>
        <taxon>Pseudomonadati</taxon>
        <taxon>Planctomycetota</taxon>
        <taxon>Planctomycetia</taxon>
        <taxon>Planctomycetales</taxon>
        <taxon>Planctomycetaceae</taxon>
        <taxon>Rubinisphaera</taxon>
    </lineage>
</organism>
<name>A0A5C5XBQ8_9PLAN</name>
<dbReference type="OrthoDB" id="9762614at2"/>
<reference evidence="2 3" key="1">
    <citation type="submission" date="2019-02" db="EMBL/GenBank/DDBJ databases">
        <title>Deep-cultivation of Planctomycetes and their phenomic and genomic characterization uncovers novel biology.</title>
        <authorList>
            <person name="Wiegand S."/>
            <person name="Jogler M."/>
            <person name="Boedeker C."/>
            <person name="Pinto D."/>
            <person name="Vollmers J."/>
            <person name="Rivas-Marin E."/>
            <person name="Kohn T."/>
            <person name="Peeters S.H."/>
            <person name="Heuer A."/>
            <person name="Rast P."/>
            <person name="Oberbeckmann S."/>
            <person name="Bunk B."/>
            <person name="Jeske O."/>
            <person name="Meyerdierks A."/>
            <person name="Storesund J.E."/>
            <person name="Kallscheuer N."/>
            <person name="Luecker S."/>
            <person name="Lage O.M."/>
            <person name="Pohl T."/>
            <person name="Merkel B.J."/>
            <person name="Hornburger P."/>
            <person name="Mueller R.-W."/>
            <person name="Bruemmer F."/>
            <person name="Labrenz M."/>
            <person name="Spormann A.M."/>
            <person name="Op Den Camp H."/>
            <person name="Overmann J."/>
            <person name="Amann R."/>
            <person name="Jetten M.S.M."/>
            <person name="Mascher T."/>
            <person name="Medema M.H."/>
            <person name="Devos D.P."/>
            <person name="Kaster A.-K."/>
            <person name="Ovreas L."/>
            <person name="Rohde M."/>
            <person name="Galperin M.Y."/>
            <person name="Jogler C."/>
        </authorList>
    </citation>
    <scope>NUCLEOTIDE SEQUENCE [LARGE SCALE GENOMIC DNA]</scope>
    <source>
        <strain evidence="2 3">Pan54</strain>
    </source>
</reference>
<dbReference type="InterPro" id="IPR008928">
    <property type="entry name" value="6-hairpin_glycosidase_sf"/>
</dbReference>
<proteinExistence type="predicted"/>
<dbReference type="SUPFAM" id="SSF48208">
    <property type="entry name" value="Six-hairpin glycosidases"/>
    <property type="match status" value="1"/>
</dbReference>
<dbReference type="InterPro" id="IPR024705">
    <property type="entry name" value="Ssp411"/>
</dbReference>
<gene>
    <name evidence="2" type="ORF">Pan54_02920</name>
</gene>
<dbReference type="AlphaFoldDB" id="A0A5C5XBQ8"/>
<dbReference type="GO" id="GO:0047736">
    <property type="term" value="F:cellobiose epimerase activity"/>
    <property type="evidence" value="ECO:0007669"/>
    <property type="project" value="UniProtKB-EC"/>
</dbReference>
<dbReference type="InterPro" id="IPR012341">
    <property type="entry name" value="6hp_glycosidase-like_sf"/>
</dbReference>
<dbReference type="Gene3D" id="3.40.30.10">
    <property type="entry name" value="Glutaredoxin"/>
    <property type="match status" value="1"/>
</dbReference>
<evidence type="ECO:0000313" key="3">
    <source>
        <dbReference type="Proteomes" id="UP000316095"/>
    </source>
</evidence>
<dbReference type="RefSeq" id="WP_146501766.1">
    <property type="nucleotide sequence ID" value="NZ_SJPG01000001.1"/>
</dbReference>
<dbReference type="GO" id="GO:0005975">
    <property type="term" value="P:carbohydrate metabolic process"/>
    <property type="evidence" value="ECO:0007669"/>
    <property type="project" value="InterPro"/>
</dbReference>
<sequence>MSETHGEPNRLIHESSPYLQQHAYNPVDWYPWGGEAFAEAKKRELPVFLSVGYSACHWCHVMERESFEHPQIAQLMNQWFINVKVDREERPDVDQIYMTAVQLVTGQGGWPMSVFMTPAGEPFFGGTYWPPTSQQGMLGFGEILQRIHDYWTQHREECVGKGREMVEAIDQLQTEQRMKSTLNENLLKNAEQKILEAADWQHGGLGQAPKFPHPVDFKLLLRTWKRFGNEKALEFVCLTLDKMADGGIYDHLGGGFARYATDQRWLVPHFEKMLYDNAQLVPVYLDAYLATKNQKYLNTVKETLIYVMREMTAPQGGFYSTQDADSEGVEGKYYVWTKSEIETLLGEDAEIYCACYDVSEHGNWEGHTILNRPLSEELLIKQLGIEPVELEHILERSRKTLLKHREANRIPPGRDEKILIAWNGMMLSAFAQAIAVIDSDSYRETARTTADFLLSTMRDDQGRLWHSYKDGRCQISGFLDDYACLIEGLTELSLAVQEERYLQAAVELSETMIAQFYDEESAAFLYTPLDHEQLIVRIRDQYDNAIPSGTNLAIHALFKLGQLVDNEKFIAVATAALDTVSGTLLHQPTGMCQALLALDRHLGPTSEFICIVPDKETFTKRFHQLCSQYVPLSTFVVQSEETPAWSLLNAKLQGKSTVEGKVTVYHCTQGRCDEPWVGWDQIEKNLSLLGTGSNRN</sequence>
<keyword evidence="3" id="KW-1185">Reference proteome</keyword>
<dbReference type="SUPFAM" id="SSF52833">
    <property type="entry name" value="Thioredoxin-like"/>
    <property type="match status" value="1"/>
</dbReference>
<comment type="caution">
    <text evidence="2">The sequence shown here is derived from an EMBL/GenBank/DDBJ whole genome shotgun (WGS) entry which is preliminary data.</text>
</comment>
<feature type="domain" description="Spermatogenesis-associated protein 20-like TRX" evidence="1">
    <location>
        <begin position="8"/>
        <end position="169"/>
    </location>
</feature>
<dbReference type="PANTHER" id="PTHR42899:SF1">
    <property type="entry name" value="SPERMATOGENESIS-ASSOCIATED PROTEIN 20"/>
    <property type="match status" value="1"/>
</dbReference>
<dbReference type="PANTHER" id="PTHR42899">
    <property type="entry name" value="SPERMATOGENESIS-ASSOCIATED PROTEIN 20"/>
    <property type="match status" value="1"/>
</dbReference>
<dbReference type="Gene3D" id="1.50.10.20">
    <property type="match status" value="1"/>
</dbReference>
<dbReference type="Proteomes" id="UP000316095">
    <property type="component" value="Unassembled WGS sequence"/>
</dbReference>
<dbReference type="InterPro" id="IPR036249">
    <property type="entry name" value="Thioredoxin-like_sf"/>
</dbReference>
<evidence type="ECO:0000313" key="2">
    <source>
        <dbReference type="EMBL" id="TWT59585.1"/>
    </source>
</evidence>
<dbReference type="EMBL" id="SJPG01000001">
    <property type="protein sequence ID" value="TWT59585.1"/>
    <property type="molecule type" value="Genomic_DNA"/>
</dbReference>
<dbReference type="InterPro" id="IPR004879">
    <property type="entry name" value="Ssp411-like_TRX"/>
</dbReference>
<dbReference type="CDD" id="cd02955">
    <property type="entry name" value="SSP411"/>
    <property type="match status" value="1"/>
</dbReference>
<keyword evidence="2" id="KW-0413">Isomerase</keyword>
<protein>
    <submittedName>
        <fullName evidence="2">Cellobiose 2-epimerase</fullName>
        <ecNumber evidence="2">5.1.3.11</ecNumber>
    </submittedName>
</protein>
<dbReference type="Pfam" id="PF03190">
    <property type="entry name" value="Thioredox_DsbH"/>
    <property type="match status" value="1"/>
</dbReference>
<evidence type="ECO:0000259" key="1">
    <source>
        <dbReference type="Pfam" id="PF03190"/>
    </source>
</evidence>
<dbReference type="PIRSF" id="PIRSF006402">
    <property type="entry name" value="UCP006402_thioredoxin"/>
    <property type="match status" value="1"/>
</dbReference>
<dbReference type="EC" id="5.1.3.11" evidence="2"/>